<evidence type="ECO:0000256" key="1">
    <source>
        <dbReference type="SAM" id="MobiDB-lite"/>
    </source>
</evidence>
<proteinExistence type="predicted"/>
<dbReference type="EMBL" id="AP026866">
    <property type="protein sequence ID" value="BDS07238.1"/>
    <property type="molecule type" value="Genomic_DNA"/>
</dbReference>
<evidence type="ECO:0008006" key="4">
    <source>
        <dbReference type="Google" id="ProtNLM"/>
    </source>
</evidence>
<dbReference type="InterPro" id="IPR014867">
    <property type="entry name" value="Spore_coat_CotH_CotH2/3/7"/>
</dbReference>
<dbReference type="Pfam" id="PF08757">
    <property type="entry name" value="CotH"/>
    <property type="match status" value="1"/>
</dbReference>
<keyword evidence="2" id="KW-0732">Signal</keyword>
<organism evidence="3">
    <name type="scientific">Oceaniferula spumae</name>
    <dbReference type="NCBI Taxonomy" id="2979115"/>
    <lineage>
        <taxon>Bacteria</taxon>
        <taxon>Pseudomonadati</taxon>
        <taxon>Verrucomicrobiota</taxon>
        <taxon>Verrucomicrobiia</taxon>
        <taxon>Verrucomicrobiales</taxon>
        <taxon>Verrucomicrobiaceae</taxon>
        <taxon>Oceaniferula</taxon>
    </lineage>
</organism>
<accession>A0AAT9FMP3</accession>
<name>A0AAT9FMP3_9BACT</name>
<feature type="signal peptide" evidence="2">
    <location>
        <begin position="1"/>
        <end position="21"/>
    </location>
</feature>
<feature type="chain" id="PRO_5043591259" description="Spore coat protein CotH" evidence="2">
    <location>
        <begin position="22"/>
        <end position="530"/>
    </location>
</feature>
<gene>
    <name evidence="3" type="ORF">NT6N_22780</name>
</gene>
<evidence type="ECO:0000313" key="3">
    <source>
        <dbReference type="EMBL" id="BDS07238.1"/>
    </source>
</evidence>
<feature type="region of interest" description="Disordered" evidence="1">
    <location>
        <begin position="19"/>
        <end position="48"/>
    </location>
</feature>
<dbReference type="AlphaFoldDB" id="A0AAT9FMP3"/>
<reference evidence="3" key="1">
    <citation type="submission" date="2024-07" db="EMBL/GenBank/DDBJ databases">
        <title>Complete genome sequence of Verrucomicrobiaceae bacterium NT6N.</title>
        <authorList>
            <person name="Huang C."/>
            <person name="Takami H."/>
            <person name="Hamasaki K."/>
        </authorList>
    </citation>
    <scope>NUCLEOTIDE SEQUENCE</scope>
    <source>
        <strain evidence="3">NT6N</strain>
    </source>
</reference>
<evidence type="ECO:0000256" key="2">
    <source>
        <dbReference type="SAM" id="SignalP"/>
    </source>
</evidence>
<sequence length="530" mass="58957">MRLSQFLIVTSLITLPGVSIAQQGPTDGPPRGENGQRPPRGGGGPMEMAERKLLDQFDTNKNGRLETKERAEALAFLKKNPTPKRRLGPSRGEQEAPEIKAGQKISPDQVKPVKGDLYDVNVLRTLFIDFENDDWESELETFHNSDVDVPATLRVDGKTYPGVGIHFRGKSSYMRARMGQKRSLNVSLDHTDSGLRLDGYKTLNLNNSFGDASLIGAVLYSQITRTLTPAPKVNLVRVVINGEDWGIYQNQQQFDVDFLKENYQTKNGARWKAPGSPRGNAGLQYLGEDVALYQKDYEMKKGKDEDWQALIGLCKVLSETPADQLEEALKPILDVEGALRFLAVECTLMNSDGYWTRASDYNLYRDPKGVFHIIPHDMNEAFRASHGRRGSRGDDAPKVTDPFGLDPLVAIDDKNKPLRSKLLAVPEFRKRYLAHCESIARDWLDWKKLGPLVAKHRALIEKEVAADTRKNGTTEAFLNLTANQPAAERKVGAPEQRGARSIGGTPLKTFADGRRAFLLAHPAISGKAKE</sequence>
<dbReference type="PANTHER" id="PTHR40050">
    <property type="entry name" value="INNER SPORE COAT PROTEIN H"/>
    <property type="match status" value="1"/>
</dbReference>
<feature type="region of interest" description="Disordered" evidence="1">
    <location>
        <begin position="77"/>
        <end position="110"/>
    </location>
</feature>
<dbReference type="PANTHER" id="PTHR40050:SF1">
    <property type="entry name" value="INNER SPORE COAT PROTEIN H"/>
    <property type="match status" value="1"/>
</dbReference>
<feature type="compositionally biased region" description="Low complexity" evidence="1">
    <location>
        <begin position="29"/>
        <end position="39"/>
    </location>
</feature>
<dbReference type="KEGG" id="osu:NT6N_22780"/>
<feature type="region of interest" description="Disordered" evidence="1">
    <location>
        <begin position="485"/>
        <end position="505"/>
    </location>
</feature>
<protein>
    <recommendedName>
        <fullName evidence="4">Spore coat protein CotH</fullName>
    </recommendedName>
</protein>